<evidence type="ECO:0000313" key="1">
    <source>
        <dbReference type="EMBL" id="KAF0722920.1"/>
    </source>
</evidence>
<dbReference type="VEuPathDB" id="FungiDB:H257_06064"/>
<organism evidence="1 2">
    <name type="scientific">Aphanomyces astaci</name>
    <name type="common">Crayfish plague agent</name>
    <dbReference type="NCBI Taxonomy" id="112090"/>
    <lineage>
        <taxon>Eukaryota</taxon>
        <taxon>Sar</taxon>
        <taxon>Stramenopiles</taxon>
        <taxon>Oomycota</taxon>
        <taxon>Saprolegniomycetes</taxon>
        <taxon>Saprolegniales</taxon>
        <taxon>Verrucalvaceae</taxon>
        <taxon>Aphanomyces</taxon>
    </lineage>
</organism>
<name>A0A6A4ZW99_APHAT</name>
<dbReference type="AlphaFoldDB" id="A0A6A4ZW99"/>
<proteinExistence type="predicted"/>
<sequence>MESKRKVYEPTSAAQYYESISDCLSFNSAIEQQRCVLSMLLLNVCTQAKNAGANRRLRGGVESLETSSIVVLAVFQYANLDIWHDAVHILFSTSMHAAKPPVAGQTAGGPPKLQQNILPMNDAMSKQLAPKLTKSTTQPPTQPVHLKSLSDGQAIFSVGSDVIVHHTEKLAAYGLGHLLGRKGTVISVPVAKGQFLYGVMFDNTVHHVPLEALVSSDAAAMLSTPSQVKLPASSQLKLEQSFHMHRLMQDQFKEIQALQKQHAEFRVANNTPAMAEVQKSLAVLRNLHLSQIRALKTKHDEELRQKELT</sequence>
<accession>A0A6A4ZW99</accession>
<reference evidence="1 2" key="1">
    <citation type="submission" date="2019-06" db="EMBL/GenBank/DDBJ databases">
        <title>Genomics analysis of Aphanomyces spp. identifies a new class of oomycete effector associated with host adaptation.</title>
        <authorList>
            <person name="Gaulin E."/>
        </authorList>
    </citation>
    <scope>NUCLEOTIDE SEQUENCE [LARGE SCALE GENOMIC DNA]</scope>
    <source>
        <strain evidence="1 2">E</strain>
    </source>
</reference>
<comment type="caution">
    <text evidence="1">The sequence shown here is derived from an EMBL/GenBank/DDBJ whole genome shotgun (WGS) entry which is preliminary data.</text>
</comment>
<dbReference type="EMBL" id="VJMI01015859">
    <property type="protein sequence ID" value="KAF0722920.1"/>
    <property type="molecule type" value="Genomic_DNA"/>
</dbReference>
<dbReference type="Proteomes" id="UP000469452">
    <property type="component" value="Unassembled WGS sequence"/>
</dbReference>
<evidence type="ECO:0000313" key="2">
    <source>
        <dbReference type="Proteomes" id="UP000469452"/>
    </source>
</evidence>
<gene>
    <name evidence="1" type="ORF">AaE_009909</name>
</gene>
<protein>
    <submittedName>
        <fullName evidence="1">Uncharacterized protein</fullName>
    </submittedName>
</protein>